<keyword evidence="5" id="KW-0963">Cytoplasm</keyword>
<dbReference type="PANTHER" id="PTHR30511:SF0">
    <property type="entry name" value="ALANINE RACEMASE, CATABOLIC-RELATED"/>
    <property type="match status" value="1"/>
</dbReference>
<dbReference type="Gene3D" id="3.40.1190.10">
    <property type="entry name" value="Mur-like, catalytic domain"/>
    <property type="match status" value="1"/>
</dbReference>
<protein>
    <recommendedName>
        <fullName evidence="4 5">Multifunctional fusion protein</fullName>
    </recommendedName>
    <domain>
        <recommendedName>
            <fullName evidence="5">UDP-N-acetylmuramoyl-tripeptide--D-alanyl-D-alanine ligase</fullName>
            <ecNumber evidence="5">6.3.2.10</ecNumber>
        </recommendedName>
        <alternativeName>
            <fullName evidence="5">D-alanyl-D-alanine-adding enzyme</fullName>
        </alternativeName>
    </domain>
    <domain>
        <recommendedName>
            <fullName evidence="4">Alanine racemase</fullName>
            <ecNumber evidence="4">5.1.1.1</ecNumber>
        </recommendedName>
    </domain>
</protein>
<dbReference type="InterPro" id="IPR036615">
    <property type="entry name" value="Mur_ligase_C_dom_sf"/>
</dbReference>
<dbReference type="PRINTS" id="PR00992">
    <property type="entry name" value="ALARACEMASE"/>
</dbReference>
<organism evidence="7 8">
    <name type="scientific">Herpetosiphon gulosus</name>
    <dbReference type="NCBI Taxonomy" id="1973496"/>
    <lineage>
        <taxon>Bacteria</taxon>
        <taxon>Bacillati</taxon>
        <taxon>Chloroflexota</taxon>
        <taxon>Chloroflexia</taxon>
        <taxon>Herpetosiphonales</taxon>
        <taxon>Herpetosiphonaceae</taxon>
        <taxon>Herpetosiphon</taxon>
    </lineage>
</organism>
<dbReference type="Pfam" id="PF00842">
    <property type="entry name" value="Ala_racemase_C"/>
    <property type="match status" value="1"/>
</dbReference>
<dbReference type="NCBIfam" id="TIGR00492">
    <property type="entry name" value="alr"/>
    <property type="match status" value="1"/>
</dbReference>
<evidence type="ECO:0000256" key="5">
    <source>
        <dbReference type="HAMAP-Rule" id="MF_02019"/>
    </source>
</evidence>
<keyword evidence="5" id="KW-0067">ATP-binding</keyword>
<comment type="cofactor">
    <cofactor evidence="1 4">
        <name>pyridoxal 5'-phosphate</name>
        <dbReference type="ChEBI" id="CHEBI:597326"/>
    </cofactor>
</comment>
<sequence>MIHVADLIAAGAQIAQAGDQIQWSGWAYDSRLTQTGNLFIALQTARADGHGFIRDAIAAGATGVVCQYAPSVIPASITVLVCNDPLILLRSWAKAQFAKHAPRTVAITGSVGKTSTKRAIAHVLASRYSVLRSPRSFNADLGLSVTMAELAAQQWAVLEFGADHPGEIAQLCQLFPPEIGIVTNVGSAHFGAFGSQAAIAHEKAAIIQQLPAHGYAILNGDDPLVAAMAEQTHARLLRVGQNAACEIRWSNVTSTVQSTRFTIHIPEHAPECIQLLASGVPSVQAAAFAIAVGYVAGLSLAEMREALAGLPPVHGRFNPLAGRNGATIIDDTFNAAPESVYAALQTLGSLPARRRIAILGDMAELGAASARFHQQAGQIAAQHVDLLITKGDQAALAATSAREASATHGYQINTISVHSAAAVLAAIPNDLGEGDLVLVKGAADARLEHVVAGLLAPEADPRQVLVRQEHVWRNVRIGLPDRPTTVRIDLDALASNVQVLRRVVGVPVMAVLKADAYGHGAVRSARTVLLNGASSLAVATLGEALHLRQADIAAPILILGYTPAWQMREALLNRISVALFDRHVAQSLHEQALALGLKAQVHIKIDTGMARLGLAVEQAVGFIEWLQGLASIEVVGIFTHFANADEADASFFSLQLQRFQTLLDQLTQRGLRPPVVHAANSAAAMVHPRARYDMVRAGIGLYGIDPSSDVPLNLQPVLEFQTEVAQVRELPAGSPISYGCTFVTSRASRIATIPVGYADGFRRAPQPWREVLIHGQRVPVVGRVCMDYAMIDVTELDAVQRGDQVVLIGQQGADRIRAEEVAAWLGTNAYEVVSAILPRVPREPVEHFAER</sequence>
<dbReference type="SUPFAM" id="SSF53244">
    <property type="entry name" value="MurD-like peptide ligases, peptide-binding domain"/>
    <property type="match status" value="1"/>
</dbReference>
<dbReference type="InterPro" id="IPR001608">
    <property type="entry name" value="Ala_racemase_N"/>
</dbReference>
<dbReference type="EC" id="6.3.2.10" evidence="5"/>
<dbReference type="InterPro" id="IPR005863">
    <property type="entry name" value="UDP-N-AcMur_synth"/>
</dbReference>
<feature type="binding site" evidence="4">
    <location>
        <position position="786"/>
    </location>
    <ligand>
        <name>substrate</name>
    </ligand>
</feature>
<dbReference type="SUPFAM" id="SSF51419">
    <property type="entry name" value="PLP-binding barrel"/>
    <property type="match status" value="1"/>
</dbReference>
<evidence type="ECO:0000259" key="6">
    <source>
        <dbReference type="SMART" id="SM01005"/>
    </source>
</evidence>
<dbReference type="Pfam" id="PF08245">
    <property type="entry name" value="Mur_ligase_M"/>
    <property type="match status" value="1"/>
</dbReference>
<evidence type="ECO:0000256" key="2">
    <source>
        <dbReference type="ARBA" id="ARBA00022898"/>
    </source>
</evidence>
<name>A0ABP9X5T9_9CHLR</name>
<dbReference type="Gene3D" id="3.40.1390.10">
    <property type="entry name" value="MurE/MurF, N-terminal domain"/>
    <property type="match status" value="1"/>
</dbReference>
<evidence type="ECO:0000313" key="8">
    <source>
        <dbReference type="Proteomes" id="UP001428290"/>
    </source>
</evidence>
<dbReference type="Proteomes" id="UP001428290">
    <property type="component" value="Unassembled WGS sequence"/>
</dbReference>
<dbReference type="Gene3D" id="2.40.37.10">
    <property type="entry name" value="Lyase, Ornithine Decarboxylase, Chain A, domain 1"/>
    <property type="match status" value="1"/>
</dbReference>
<keyword evidence="5" id="KW-0961">Cell wall biogenesis/degradation</keyword>
<keyword evidence="5" id="KW-0131">Cell cycle</keyword>
<dbReference type="InterPro" id="IPR000821">
    <property type="entry name" value="Ala_racemase"/>
</dbReference>
<dbReference type="RefSeq" id="WP_345724354.1">
    <property type="nucleotide sequence ID" value="NZ_BAABRU010000023.1"/>
</dbReference>
<dbReference type="HAMAP" id="MF_02019">
    <property type="entry name" value="MurF"/>
    <property type="match status" value="1"/>
</dbReference>
<dbReference type="SUPFAM" id="SSF53623">
    <property type="entry name" value="MurD-like peptide ligases, catalytic domain"/>
    <property type="match status" value="1"/>
</dbReference>
<keyword evidence="5" id="KW-0573">Peptidoglycan synthesis</keyword>
<feature type="active site" description="Proton acceptor; specific for D-alanine" evidence="4">
    <location>
        <position position="513"/>
    </location>
</feature>
<comment type="function">
    <text evidence="4">Catalyzes the interconversion of L-alanine and D-alanine. May also act on other amino acids.</text>
</comment>
<dbReference type="SMART" id="SM01005">
    <property type="entry name" value="Ala_racemase_C"/>
    <property type="match status" value="1"/>
</dbReference>
<comment type="caution">
    <text evidence="7">The sequence shown here is derived from an EMBL/GenBank/DDBJ whole genome shotgun (WGS) entry which is preliminary data.</text>
</comment>
<dbReference type="InterPro" id="IPR035911">
    <property type="entry name" value="MurE/MurF_N"/>
</dbReference>
<accession>A0ABP9X5T9</accession>
<feature type="domain" description="Alanine racemase C-terminal" evidence="6">
    <location>
        <begin position="717"/>
        <end position="845"/>
    </location>
</feature>
<dbReference type="Gene3D" id="3.90.190.20">
    <property type="entry name" value="Mur ligase, C-terminal domain"/>
    <property type="match status" value="1"/>
</dbReference>
<dbReference type="InterPro" id="IPR004101">
    <property type="entry name" value="Mur_ligase_C"/>
</dbReference>
<keyword evidence="5" id="KW-0547">Nucleotide-binding</keyword>
<dbReference type="InterPro" id="IPR036565">
    <property type="entry name" value="Mur-like_cat_sf"/>
</dbReference>
<comment type="similarity">
    <text evidence="4">Belongs to the alanine racemase family.</text>
</comment>
<dbReference type="InterPro" id="IPR013221">
    <property type="entry name" value="Mur_ligase_cen"/>
</dbReference>
<evidence type="ECO:0000256" key="4">
    <source>
        <dbReference type="HAMAP-Rule" id="MF_01201"/>
    </source>
</evidence>
<reference evidence="7 8" key="1">
    <citation type="submission" date="2024-02" db="EMBL/GenBank/DDBJ databases">
        <title>Herpetosiphon gulosus NBRC 112829.</title>
        <authorList>
            <person name="Ichikawa N."/>
            <person name="Katano-Makiyama Y."/>
            <person name="Hidaka K."/>
        </authorList>
    </citation>
    <scope>NUCLEOTIDE SEQUENCE [LARGE SCALE GENOMIC DNA]</scope>
    <source>
        <strain evidence="7 8">NBRC 112829</strain>
    </source>
</reference>
<comment type="catalytic activity">
    <reaction evidence="4">
        <text>L-alanine = D-alanine</text>
        <dbReference type="Rhea" id="RHEA:20249"/>
        <dbReference type="ChEBI" id="CHEBI:57416"/>
        <dbReference type="ChEBI" id="CHEBI:57972"/>
        <dbReference type="EC" id="5.1.1.1"/>
    </reaction>
</comment>
<comment type="pathway">
    <text evidence="4">Amino-acid biosynthesis; D-alanine biosynthesis; D-alanine from L-alanine: step 1/1.</text>
</comment>
<dbReference type="InterPro" id="IPR009006">
    <property type="entry name" value="Ala_racemase/Decarboxylase_C"/>
</dbReference>
<proteinExistence type="inferred from homology"/>
<gene>
    <name evidence="7" type="primary">murF_2</name>
    <name evidence="5" type="synonym">murF</name>
    <name evidence="7" type="ORF">Hgul01_04582</name>
</gene>
<dbReference type="SUPFAM" id="SSF50621">
    <property type="entry name" value="Alanine racemase C-terminal domain-like"/>
    <property type="match status" value="1"/>
</dbReference>
<comment type="similarity">
    <text evidence="5">Belongs to the MurCDEF family. MurF subfamily.</text>
</comment>
<keyword evidence="5" id="KW-0132">Cell division</keyword>
<comment type="function">
    <text evidence="5">Involved in cell wall formation. Catalyzes the final step in the synthesis of UDP-N-acetylmuramoyl-pentapeptide, the precursor of murein.</text>
</comment>
<dbReference type="PROSITE" id="PS00395">
    <property type="entry name" value="ALANINE_RACEMASE"/>
    <property type="match status" value="1"/>
</dbReference>
<keyword evidence="5" id="KW-0133">Cell shape</keyword>
<dbReference type="SUPFAM" id="SSF63418">
    <property type="entry name" value="MurE/MurF N-terminal domain"/>
    <property type="match status" value="1"/>
</dbReference>
<dbReference type="Pfam" id="PF01168">
    <property type="entry name" value="Ala_racemase_N"/>
    <property type="match status" value="1"/>
</dbReference>
<keyword evidence="8" id="KW-1185">Reference proteome</keyword>
<comment type="subcellular location">
    <subcellularLocation>
        <location evidence="5">Cytoplasm</location>
    </subcellularLocation>
</comment>
<keyword evidence="3 4" id="KW-0413">Isomerase</keyword>
<feature type="active site" description="Proton acceptor; specific for L-alanine" evidence="4">
    <location>
        <position position="738"/>
    </location>
</feature>
<dbReference type="EC" id="5.1.1.1" evidence="4"/>
<dbReference type="InterPro" id="IPR011079">
    <property type="entry name" value="Ala_racemase_C"/>
</dbReference>
<evidence type="ECO:0000256" key="3">
    <source>
        <dbReference type="ARBA" id="ARBA00023235"/>
    </source>
</evidence>
<dbReference type="InterPro" id="IPR020622">
    <property type="entry name" value="Ala_racemase_pyridoxalP-BS"/>
</dbReference>
<evidence type="ECO:0000313" key="7">
    <source>
        <dbReference type="EMBL" id="GAA5530759.1"/>
    </source>
</evidence>
<dbReference type="InterPro" id="IPR029066">
    <property type="entry name" value="PLP-binding_barrel"/>
</dbReference>
<feature type="binding site" evidence="5">
    <location>
        <begin position="109"/>
        <end position="115"/>
    </location>
    <ligand>
        <name>ATP</name>
        <dbReference type="ChEBI" id="CHEBI:30616"/>
    </ligand>
</feature>
<dbReference type="HAMAP" id="MF_01201">
    <property type="entry name" value="Ala_racemase"/>
    <property type="match status" value="1"/>
</dbReference>
<comment type="catalytic activity">
    <reaction evidence="5">
        <text>D-alanyl-D-alanine + UDP-N-acetyl-alpha-D-muramoyl-L-alanyl-gamma-D-glutamyl-meso-2,6-diaminopimelate + ATP = UDP-N-acetyl-alpha-D-muramoyl-L-alanyl-gamma-D-glutamyl-meso-2,6-diaminopimeloyl-D-alanyl-D-alanine + ADP + phosphate + H(+)</text>
        <dbReference type="Rhea" id="RHEA:28374"/>
        <dbReference type="ChEBI" id="CHEBI:15378"/>
        <dbReference type="ChEBI" id="CHEBI:30616"/>
        <dbReference type="ChEBI" id="CHEBI:43474"/>
        <dbReference type="ChEBI" id="CHEBI:57822"/>
        <dbReference type="ChEBI" id="CHEBI:61386"/>
        <dbReference type="ChEBI" id="CHEBI:83905"/>
        <dbReference type="ChEBI" id="CHEBI:456216"/>
        <dbReference type="EC" id="6.3.2.10"/>
    </reaction>
</comment>
<dbReference type="GO" id="GO:0016874">
    <property type="term" value="F:ligase activity"/>
    <property type="evidence" value="ECO:0007669"/>
    <property type="project" value="UniProtKB-KW"/>
</dbReference>
<keyword evidence="5 7" id="KW-0436">Ligase</keyword>
<dbReference type="Pfam" id="PF02875">
    <property type="entry name" value="Mur_ligase_C"/>
    <property type="match status" value="1"/>
</dbReference>
<dbReference type="EMBL" id="BAABRU010000023">
    <property type="protein sequence ID" value="GAA5530759.1"/>
    <property type="molecule type" value="Genomic_DNA"/>
</dbReference>
<dbReference type="NCBIfam" id="TIGR01143">
    <property type="entry name" value="murF"/>
    <property type="match status" value="1"/>
</dbReference>
<dbReference type="CDD" id="cd00430">
    <property type="entry name" value="PLPDE_III_AR"/>
    <property type="match status" value="1"/>
</dbReference>
<keyword evidence="2 4" id="KW-0663">Pyridoxal phosphate</keyword>
<dbReference type="Gene3D" id="3.20.20.10">
    <property type="entry name" value="Alanine racemase"/>
    <property type="match status" value="1"/>
</dbReference>
<comment type="pathway">
    <text evidence="5">Cell wall biogenesis; peptidoglycan biosynthesis.</text>
</comment>
<dbReference type="PANTHER" id="PTHR30511">
    <property type="entry name" value="ALANINE RACEMASE"/>
    <property type="match status" value="1"/>
</dbReference>
<feature type="binding site" evidence="4">
    <location>
        <position position="611"/>
    </location>
    <ligand>
        <name>substrate</name>
    </ligand>
</feature>
<evidence type="ECO:0000256" key="1">
    <source>
        <dbReference type="ARBA" id="ARBA00001933"/>
    </source>
</evidence>
<feature type="modified residue" description="N6-(pyridoxal phosphate)lysine" evidence="4">
    <location>
        <position position="513"/>
    </location>
</feature>